<comment type="caution">
    <text evidence="2">The sequence shown here is derived from an EMBL/GenBank/DDBJ whole genome shotgun (WGS) entry which is preliminary data.</text>
</comment>
<evidence type="ECO:0000313" key="3">
    <source>
        <dbReference type="Proteomes" id="UP000786811"/>
    </source>
</evidence>
<protein>
    <submittedName>
        <fullName evidence="2">Uncharacterized protein</fullName>
    </submittedName>
</protein>
<proteinExistence type="predicted"/>
<accession>A0A8J2H516</accession>
<dbReference type="EMBL" id="CAJNRD030001114">
    <property type="protein sequence ID" value="CAG5073935.1"/>
    <property type="molecule type" value="Genomic_DNA"/>
</dbReference>
<feature type="signal peptide" evidence="1">
    <location>
        <begin position="1"/>
        <end position="23"/>
    </location>
</feature>
<feature type="chain" id="PRO_5035257580" evidence="1">
    <location>
        <begin position="24"/>
        <end position="304"/>
    </location>
</feature>
<gene>
    <name evidence="2" type="ORF">HICCMSTLAB_LOCUS707</name>
</gene>
<evidence type="ECO:0000256" key="1">
    <source>
        <dbReference type="SAM" id="SignalP"/>
    </source>
</evidence>
<dbReference type="AlphaFoldDB" id="A0A8J2H516"/>
<organism evidence="2 3">
    <name type="scientific">Cotesia congregata</name>
    <name type="common">Parasitoid wasp</name>
    <name type="synonym">Apanteles congregatus</name>
    <dbReference type="NCBI Taxonomy" id="51543"/>
    <lineage>
        <taxon>Eukaryota</taxon>
        <taxon>Metazoa</taxon>
        <taxon>Ecdysozoa</taxon>
        <taxon>Arthropoda</taxon>
        <taxon>Hexapoda</taxon>
        <taxon>Insecta</taxon>
        <taxon>Pterygota</taxon>
        <taxon>Neoptera</taxon>
        <taxon>Endopterygota</taxon>
        <taxon>Hymenoptera</taxon>
        <taxon>Apocrita</taxon>
        <taxon>Ichneumonoidea</taxon>
        <taxon>Braconidae</taxon>
        <taxon>Microgastrinae</taxon>
        <taxon>Cotesia</taxon>
    </lineage>
</organism>
<sequence>MKTENCIFLLCLHFGIIFSGGFSFSNDLTEIDDNQEFTVTTKALKELMQTSRDLSTVCAIFSICSNVTFISKLNKTIIDKKETTNSSTTKETKEICSKKEDCRHEKAECIANQCQYHSYNLDKKSYSHLNERCTDSSDCMTTRLVCQNNGCVKSNVTMERKNWCHHKLGASVCWGPERGQEYPNIECFIKNNIGIWLIREDTIHPETQPGECDFNYSIHTSLFANRFLQDDAKLVWKNSSTADLSKAVYAGMGNDQSPTLICQTVLGPIKFVGTSFPPYFHCSHFEKHGSFGSTVKFNILVHDD</sequence>
<dbReference type="Proteomes" id="UP000786811">
    <property type="component" value="Unassembled WGS sequence"/>
</dbReference>
<name>A0A8J2H516_COTCN</name>
<reference evidence="2" key="1">
    <citation type="submission" date="2021-04" db="EMBL/GenBank/DDBJ databases">
        <authorList>
            <person name="Chebbi M.A.C M."/>
        </authorList>
    </citation>
    <scope>NUCLEOTIDE SEQUENCE</scope>
</reference>
<keyword evidence="3" id="KW-1185">Reference proteome</keyword>
<keyword evidence="1" id="KW-0732">Signal</keyword>
<evidence type="ECO:0000313" key="2">
    <source>
        <dbReference type="EMBL" id="CAG5073935.1"/>
    </source>
</evidence>